<organism evidence="2 3">
    <name type="scientific">Frankia nepalensis</name>
    <dbReference type="NCBI Taxonomy" id="1836974"/>
    <lineage>
        <taxon>Bacteria</taxon>
        <taxon>Bacillati</taxon>
        <taxon>Actinomycetota</taxon>
        <taxon>Actinomycetes</taxon>
        <taxon>Frankiales</taxon>
        <taxon>Frankiaceae</taxon>
        <taxon>Frankia</taxon>
    </lineage>
</organism>
<sequence>MTRIDTLVTPELEAQKGVWTDEQASYPVSASDIRRWAIAVYWGETPPRIYWDEEYAKSTRWGGIIAPEDFNPFAWAVPMTEPSPAGAVPGQEAKKGENILNGGMTEKLGAKIRPGDVITTRSRLMHWEERQGRNGLTLYTYVETEWTNQNGEIVKTRVKTTIRY</sequence>
<accession>A0A937URK9</accession>
<proteinExistence type="predicted"/>
<gene>
    <name evidence="2" type="ORF">I7412_38625</name>
</gene>
<protein>
    <submittedName>
        <fullName evidence="2">MaoC family dehydratase N-terminal domain-containing protein</fullName>
    </submittedName>
</protein>
<evidence type="ECO:0000313" key="3">
    <source>
        <dbReference type="Proteomes" id="UP000604475"/>
    </source>
</evidence>
<feature type="domain" description="FAS1-like dehydratase" evidence="1">
    <location>
        <begin position="14"/>
        <end position="156"/>
    </location>
</feature>
<dbReference type="Pfam" id="PF13452">
    <property type="entry name" value="FAS1_DH_region"/>
    <property type="match status" value="1"/>
</dbReference>
<dbReference type="Gene3D" id="3.10.129.10">
    <property type="entry name" value="Hotdog Thioesterase"/>
    <property type="match status" value="1"/>
</dbReference>
<dbReference type="RefSeq" id="WP_203003870.1">
    <property type="nucleotide sequence ID" value="NZ_JADWYU010000174.1"/>
</dbReference>
<keyword evidence="3" id="KW-1185">Reference proteome</keyword>
<evidence type="ECO:0000313" key="2">
    <source>
        <dbReference type="EMBL" id="MBL7632969.1"/>
    </source>
</evidence>
<name>A0A937URK9_9ACTN</name>
<dbReference type="EMBL" id="JAEACQ010000361">
    <property type="protein sequence ID" value="MBL7632969.1"/>
    <property type="molecule type" value="Genomic_DNA"/>
</dbReference>
<dbReference type="CDD" id="cd03441">
    <property type="entry name" value="R_hydratase_like"/>
    <property type="match status" value="1"/>
</dbReference>
<comment type="caution">
    <text evidence="2">The sequence shown here is derived from an EMBL/GenBank/DDBJ whole genome shotgun (WGS) entry which is preliminary data.</text>
</comment>
<dbReference type="InterPro" id="IPR029069">
    <property type="entry name" value="HotDog_dom_sf"/>
</dbReference>
<reference evidence="2" key="1">
    <citation type="submission" date="2020-12" db="EMBL/GenBank/DDBJ databases">
        <title>Genomic characterization of non-nitrogen-fixing Frankia strains.</title>
        <authorList>
            <person name="Carlos-Shanley C."/>
            <person name="Guerra T."/>
            <person name="Hahn D."/>
        </authorList>
    </citation>
    <scope>NUCLEOTIDE SEQUENCE</scope>
    <source>
        <strain evidence="2">CN6</strain>
    </source>
</reference>
<dbReference type="InterPro" id="IPR039569">
    <property type="entry name" value="FAS1-like_DH_region"/>
</dbReference>
<dbReference type="AlphaFoldDB" id="A0A937URK9"/>
<dbReference type="Proteomes" id="UP000604475">
    <property type="component" value="Unassembled WGS sequence"/>
</dbReference>
<evidence type="ECO:0000259" key="1">
    <source>
        <dbReference type="Pfam" id="PF13452"/>
    </source>
</evidence>
<dbReference type="SUPFAM" id="SSF54637">
    <property type="entry name" value="Thioesterase/thiol ester dehydrase-isomerase"/>
    <property type="match status" value="1"/>
</dbReference>